<proteinExistence type="predicted"/>
<gene>
    <name evidence="1" type="ORF">GCM10022409_16330</name>
</gene>
<accession>A0ABP7TXL1</accession>
<evidence type="ECO:0000313" key="2">
    <source>
        <dbReference type="Proteomes" id="UP001501469"/>
    </source>
</evidence>
<reference evidence="2" key="1">
    <citation type="journal article" date="2019" name="Int. J. Syst. Evol. Microbiol.">
        <title>The Global Catalogue of Microorganisms (GCM) 10K type strain sequencing project: providing services to taxonomists for standard genome sequencing and annotation.</title>
        <authorList>
            <consortium name="The Broad Institute Genomics Platform"/>
            <consortium name="The Broad Institute Genome Sequencing Center for Infectious Disease"/>
            <person name="Wu L."/>
            <person name="Ma J."/>
        </authorList>
    </citation>
    <scope>NUCLEOTIDE SEQUENCE [LARGE SCALE GENOMIC DNA]</scope>
    <source>
        <strain evidence="2">JCM 17225</strain>
    </source>
</reference>
<sequence length="111" mass="13042">MWILFWCLWLSLNRNKPLSKYHFDKMAIHSVITAIPAHNKGYPIVRLRNKRKVLVRIAGVEGKKYLQVGDSIVKQPKNDTLTVYRRLAGYTEVSVFDYKHSGLLKRFRLAR</sequence>
<keyword evidence="2" id="KW-1185">Reference proteome</keyword>
<dbReference type="EMBL" id="BAABDK010000013">
    <property type="protein sequence ID" value="GAA4032785.1"/>
    <property type="molecule type" value="Genomic_DNA"/>
</dbReference>
<organism evidence="1 2">
    <name type="scientific">Hymenobacter glaciei</name>
    <dbReference type="NCBI Taxonomy" id="877209"/>
    <lineage>
        <taxon>Bacteria</taxon>
        <taxon>Pseudomonadati</taxon>
        <taxon>Bacteroidota</taxon>
        <taxon>Cytophagia</taxon>
        <taxon>Cytophagales</taxon>
        <taxon>Hymenobacteraceae</taxon>
        <taxon>Hymenobacter</taxon>
    </lineage>
</organism>
<protein>
    <submittedName>
        <fullName evidence="1">Uncharacterized protein</fullName>
    </submittedName>
</protein>
<name>A0ABP7TXL1_9BACT</name>
<evidence type="ECO:0000313" key="1">
    <source>
        <dbReference type="EMBL" id="GAA4032785.1"/>
    </source>
</evidence>
<dbReference type="Proteomes" id="UP001501469">
    <property type="component" value="Unassembled WGS sequence"/>
</dbReference>
<comment type="caution">
    <text evidence="1">The sequence shown here is derived from an EMBL/GenBank/DDBJ whole genome shotgun (WGS) entry which is preliminary data.</text>
</comment>